<name>A0A0T9PDB0_9GAMM</name>
<gene>
    <name evidence="2" type="ORF">ERS008667_01001</name>
</gene>
<sequence length="52" mass="5392">MDAERGPLEHGGESARSVSEMMNRGTPHSGQAIVRKGATLMAPLAVGSSEAR</sequence>
<evidence type="ECO:0000313" key="3">
    <source>
        <dbReference type="Proteomes" id="UP000038204"/>
    </source>
</evidence>
<protein>
    <submittedName>
        <fullName evidence="2">Uncharacterized protein</fullName>
    </submittedName>
</protein>
<proteinExistence type="predicted"/>
<dbReference type="AlphaFoldDB" id="A0A0T9PDB0"/>
<reference evidence="2 3" key="1">
    <citation type="submission" date="2015-03" db="EMBL/GenBank/DDBJ databases">
        <authorList>
            <person name="Murphy D."/>
        </authorList>
    </citation>
    <scope>NUCLEOTIDE SEQUENCE [LARGE SCALE GENOMIC DNA]</scope>
    <source>
        <strain evidence="2 3">Y233</strain>
    </source>
</reference>
<dbReference type="Proteomes" id="UP000038204">
    <property type="component" value="Unassembled WGS sequence"/>
</dbReference>
<organism evidence="2 3">
    <name type="scientific">Yersinia similis</name>
    <dbReference type="NCBI Taxonomy" id="367190"/>
    <lineage>
        <taxon>Bacteria</taxon>
        <taxon>Pseudomonadati</taxon>
        <taxon>Pseudomonadota</taxon>
        <taxon>Gammaproteobacteria</taxon>
        <taxon>Enterobacterales</taxon>
        <taxon>Yersiniaceae</taxon>
        <taxon>Yersinia</taxon>
    </lineage>
</organism>
<accession>A0A0T9PDB0</accession>
<feature type="compositionally biased region" description="Basic and acidic residues" evidence="1">
    <location>
        <begin position="1"/>
        <end position="13"/>
    </location>
</feature>
<feature type="region of interest" description="Disordered" evidence="1">
    <location>
        <begin position="1"/>
        <end position="36"/>
    </location>
</feature>
<evidence type="ECO:0000256" key="1">
    <source>
        <dbReference type="SAM" id="MobiDB-lite"/>
    </source>
</evidence>
<evidence type="ECO:0000313" key="2">
    <source>
        <dbReference type="EMBL" id="CNH58764.1"/>
    </source>
</evidence>
<dbReference type="EMBL" id="CQBK01000005">
    <property type="protein sequence ID" value="CNH58764.1"/>
    <property type="molecule type" value="Genomic_DNA"/>
</dbReference>